<proteinExistence type="predicted"/>
<dbReference type="InterPro" id="IPR052718">
    <property type="entry name" value="NmrA-type_oxidoreductase"/>
</dbReference>
<dbReference type="Gene3D" id="3.90.25.10">
    <property type="entry name" value="UDP-galactose 4-epimerase, domain 1"/>
    <property type="match status" value="1"/>
</dbReference>
<keyword evidence="3" id="KW-1185">Reference proteome</keyword>
<dbReference type="RefSeq" id="WP_130506254.1">
    <property type="nucleotide sequence ID" value="NZ_SHLC01000001.1"/>
</dbReference>
<comment type="caution">
    <text evidence="2">The sequence shown here is derived from an EMBL/GenBank/DDBJ whole genome shotgun (WGS) entry which is preliminary data.</text>
</comment>
<dbReference type="InterPro" id="IPR016040">
    <property type="entry name" value="NAD(P)-bd_dom"/>
</dbReference>
<name>A0A4Q8AN37_9MICO</name>
<dbReference type="SUPFAM" id="SSF51735">
    <property type="entry name" value="NAD(P)-binding Rossmann-fold domains"/>
    <property type="match status" value="1"/>
</dbReference>
<dbReference type="Gene3D" id="3.40.50.720">
    <property type="entry name" value="NAD(P)-binding Rossmann-like Domain"/>
    <property type="match status" value="2"/>
</dbReference>
<sequence>MTRIGVTGSTGHIGGLVARALVASPTPDQTLRLIVRDPLRVPALRVPGPVADAAEATSDAAFDAASGGDSLDAVDAAHQAIEVVQASYDSVTAVDLGELDVVFMVSAAESATRREQHHRFVRAAMNGGVPHIVYTSFAGADPGATFTLAQDHAYTEELIRESGMNYTFLRDNLYLDVLPHFADEQGVIRGPAGEGRVAAVARADVADAAVAVIRDLAAHVNATYTLTGPAALTLAEIAAATGLRFENETLEEAYASRARYGAEPWQVDAWVSTYTAIADGSLAAVSPDVQRLTGHPARGLAELFGA</sequence>
<feature type="domain" description="NAD(P)-binding" evidence="1">
    <location>
        <begin position="8"/>
        <end position="215"/>
    </location>
</feature>
<dbReference type="OrthoDB" id="3243290at2"/>
<dbReference type="EMBL" id="SHLC01000001">
    <property type="protein sequence ID" value="RZU65997.1"/>
    <property type="molecule type" value="Genomic_DNA"/>
</dbReference>
<dbReference type="Pfam" id="PF13460">
    <property type="entry name" value="NAD_binding_10"/>
    <property type="match status" value="1"/>
</dbReference>
<dbReference type="AlphaFoldDB" id="A0A4Q8AN37"/>
<dbReference type="PANTHER" id="PTHR47129:SF1">
    <property type="entry name" value="NMRA-LIKE DOMAIN-CONTAINING PROTEIN"/>
    <property type="match status" value="1"/>
</dbReference>
<gene>
    <name evidence="2" type="ORF">EV379_2342</name>
</gene>
<dbReference type="Proteomes" id="UP000291483">
    <property type="component" value="Unassembled WGS sequence"/>
</dbReference>
<evidence type="ECO:0000313" key="3">
    <source>
        <dbReference type="Proteomes" id="UP000291483"/>
    </source>
</evidence>
<dbReference type="PANTHER" id="PTHR47129">
    <property type="entry name" value="QUINONE OXIDOREDUCTASE 2"/>
    <property type="match status" value="1"/>
</dbReference>
<evidence type="ECO:0000313" key="2">
    <source>
        <dbReference type="EMBL" id="RZU65997.1"/>
    </source>
</evidence>
<organism evidence="2 3">
    <name type="scientific">Microterricola gilva</name>
    <dbReference type="NCBI Taxonomy" id="393267"/>
    <lineage>
        <taxon>Bacteria</taxon>
        <taxon>Bacillati</taxon>
        <taxon>Actinomycetota</taxon>
        <taxon>Actinomycetes</taxon>
        <taxon>Micrococcales</taxon>
        <taxon>Microbacteriaceae</taxon>
        <taxon>Microterricola</taxon>
    </lineage>
</organism>
<protein>
    <submittedName>
        <fullName evidence="2">Uncharacterized protein YbjT (DUF2867 family)</fullName>
    </submittedName>
</protein>
<reference evidence="2 3" key="1">
    <citation type="submission" date="2019-02" db="EMBL/GenBank/DDBJ databases">
        <title>Sequencing the genomes of 1000 actinobacteria strains.</title>
        <authorList>
            <person name="Klenk H.-P."/>
        </authorList>
    </citation>
    <scope>NUCLEOTIDE SEQUENCE [LARGE SCALE GENOMIC DNA]</scope>
    <source>
        <strain evidence="2 3">DSM 18319</strain>
    </source>
</reference>
<dbReference type="InterPro" id="IPR036291">
    <property type="entry name" value="NAD(P)-bd_dom_sf"/>
</dbReference>
<evidence type="ECO:0000259" key="1">
    <source>
        <dbReference type="Pfam" id="PF13460"/>
    </source>
</evidence>
<accession>A0A4Q8AN37</accession>